<sequence>MLNPNDKPCMVIVAKRQRGRTSPNPANQRLNTKMVAKNLRGDHPCHIHVVTAGRIRTTAAVAGRIGAAVSASGSIGTVAVVTGRVRTAAAAIVSGRFRIAITITSCIHVTSAVASCIRVAAVSNFHTTLARRKREEPNLTRLARLLYYTRGGGDDPSPSCHR</sequence>
<proteinExistence type="predicted"/>
<dbReference type="EnsemblPlants" id="OMERI05G05770.1">
    <property type="protein sequence ID" value="OMERI05G05770.1"/>
    <property type="gene ID" value="OMERI05G05770"/>
</dbReference>
<dbReference type="Proteomes" id="UP000008021">
    <property type="component" value="Chromosome 5"/>
</dbReference>
<evidence type="ECO:0000313" key="1">
    <source>
        <dbReference type="EnsemblPlants" id="OMERI05G05770.1"/>
    </source>
</evidence>
<accession>A0A0E0DN51</accession>
<dbReference type="Gramene" id="OMERI05G05770.1">
    <property type="protein sequence ID" value="OMERI05G05770.1"/>
    <property type="gene ID" value="OMERI05G05770"/>
</dbReference>
<evidence type="ECO:0000313" key="2">
    <source>
        <dbReference type="Proteomes" id="UP000008021"/>
    </source>
</evidence>
<protein>
    <submittedName>
        <fullName evidence="1">Uncharacterized protein</fullName>
    </submittedName>
</protein>
<dbReference type="AlphaFoldDB" id="A0A0E0DN51"/>
<keyword evidence="2" id="KW-1185">Reference proteome</keyword>
<reference evidence="1" key="2">
    <citation type="submission" date="2018-05" db="EMBL/GenBank/DDBJ databases">
        <title>OmerRS3 (Oryza meridionalis Reference Sequence Version 3).</title>
        <authorList>
            <person name="Zhang J."/>
            <person name="Kudrna D."/>
            <person name="Lee S."/>
            <person name="Talag J."/>
            <person name="Welchert J."/>
            <person name="Wing R.A."/>
        </authorList>
    </citation>
    <scope>NUCLEOTIDE SEQUENCE [LARGE SCALE GENOMIC DNA]</scope>
    <source>
        <strain evidence="1">cv. OR44</strain>
    </source>
</reference>
<organism evidence="1">
    <name type="scientific">Oryza meridionalis</name>
    <dbReference type="NCBI Taxonomy" id="40149"/>
    <lineage>
        <taxon>Eukaryota</taxon>
        <taxon>Viridiplantae</taxon>
        <taxon>Streptophyta</taxon>
        <taxon>Embryophyta</taxon>
        <taxon>Tracheophyta</taxon>
        <taxon>Spermatophyta</taxon>
        <taxon>Magnoliopsida</taxon>
        <taxon>Liliopsida</taxon>
        <taxon>Poales</taxon>
        <taxon>Poaceae</taxon>
        <taxon>BOP clade</taxon>
        <taxon>Oryzoideae</taxon>
        <taxon>Oryzeae</taxon>
        <taxon>Oryzinae</taxon>
        <taxon>Oryza</taxon>
    </lineage>
</organism>
<reference evidence="1" key="1">
    <citation type="submission" date="2015-04" db="UniProtKB">
        <authorList>
            <consortium name="EnsemblPlants"/>
        </authorList>
    </citation>
    <scope>IDENTIFICATION</scope>
</reference>
<dbReference type="HOGENOM" id="CLU_1638070_0_0_1"/>
<name>A0A0E0DN51_9ORYZ</name>